<dbReference type="Pfam" id="PF03793">
    <property type="entry name" value="PASTA"/>
    <property type="match status" value="1"/>
</dbReference>
<dbReference type="AlphaFoldDB" id="A0A239H1W2"/>
<gene>
    <name evidence="4" type="ORF">SAMN06264365_12310</name>
</gene>
<dbReference type="EMBL" id="FZNR01000023">
    <property type="protein sequence ID" value="SNS75162.1"/>
    <property type="molecule type" value="Genomic_DNA"/>
</dbReference>
<dbReference type="Proteomes" id="UP000198415">
    <property type="component" value="Unassembled WGS sequence"/>
</dbReference>
<evidence type="ECO:0000313" key="5">
    <source>
        <dbReference type="Proteomes" id="UP000198415"/>
    </source>
</evidence>
<proteinExistence type="predicted"/>
<feature type="domain" description="PASTA" evidence="3">
    <location>
        <begin position="166"/>
        <end position="231"/>
    </location>
</feature>
<accession>A0A239H1W2</accession>
<keyword evidence="5" id="KW-1185">Reference proteome</keyword>
<feature type="compositionally biased region" description="Basic and acidic residues" evidence="1">
    <location>
        <begin position="1"/>
        <end position="18"/>
    </location>
</feature>
<dbReference type="CDD" id="cd06577">
    <property type="entry name" value="PASTA_pknB"/>
    <property type="match status" value="1"/>
</dbReference>
<evidence type="ECO:0000256" key="1">
    <source>
        <dbReference type="SAM" id="MobiDB-lite"/>
    </source>
</evidence>
<keyword evidence="2" id="KW-1133">Transmembrane helix</keyword>
<feature type="transmembrane region" description="Helical" evidence="2">
    <location>
        <begin position="95"/>
        <end position="120"/>
    </location>
</feature>
<reference evidence="4 5" key="1">
    <citation type="submission" date="2017-06" db="EMBL/GenBank/DDBJ databases">
        <authorList>
            <person name="Kim H.J."/>
            <person name="Triplett B.A."/>
        </authorList>
    </citation>
    <scope>NUCLEOTIDE SEQUENCE [LARGE SCALE GENOMIC DNA]</scope>
    <source>
        <strain evidence="4 5">DSM 43151</strain>
    </source>
</reference>
<feature type="region of interest" description="Disordered" evidence="1">
    <location>
        <begin position="233"/>
        <end position="255"/>
    </location>
</feature>
<feature type="compositionally biased region" description="Basic and acidic residues" evidence="1">
    <location>
        <begin position="57"/>
        <end position="67"/>
    </location>
</feature>
<evidence type="ECO:0000259" key="3">
    <source>
        <dbReference type="PROSITE" id="PS51178"/>
    </source>
</evidence>
<keyword evidence="2" id="KW-0472">Membrane</keyword>
<dbReference type="PROSITE" id="PS51178">
    <property type="entry name" value="PASTA"/>
    <property type="match status" value="1"/>
</dbReference>
<protein>
    <submittedName>
        <fullName evidence="4">PASTA domain-containing protein</fullName>
    </submittedName>
</protein>
<evidence type="ECO:0000313" key="4">
    <source>
        <dbReference type="EMBL" id="SNS75162.1"/>
    </source>
</evidence>
<feature type="compositionally biased region" description="Low complexity" evidence="1">
    <location>
        <begin position="134"/>
        <end position="164"/>
    </location>
</feature>
<sequence>MPDERQPSRDGDASRPDETVADDATQIQPNQPSGRPRSEDTPTAETRPTSPLGGWDPDPRGTDDNPWKGRAMVRPPSTDDDWTSAGPLEEPSGHWWMPIVVGIVSLLLLGLLGYGIYLIVGGSGTDLKTPPQVPTQTRATATPTATTPTTEPTTPTFSTVPTTEPTVTEVTVPALRGLPLADAKAVLDSVGLGYRVLQLPSDAEPGTVIDCDPAEGQAVPPDSKIALVVAAARTGSPASTTTAPTGGATTEPDED</sequence>
<feature type="region of interest" description="Disordered" evidence="1">
    <location>
        <begin position="1"/>
        <end position="93"/>
    </location>
</feature>
<dbReference type="SMART" id="SM00740">
    <property type="entry name" value="PASTA"/>
    <property type="match status" value="1"/>
</dbReference>
<dbReference type="Gene3D" id="3.30.10.20">
    <property type="match status" value="1"/>
</dbReference>
<feature type="region of interest" description="Disordered" evidence="1">
    <location>
        <begin position="129"/>
        <end position="164"/>
    </location>
</feature>
<evidence type="ECO:0000256" key="2">
    <source>
        <dbReference type="SAM" id="Phobius"/>
    </source>
</evidence>
<dbReference type="InterPro" id="IPR005543">
    <property type="entry name" value="PASTA_dom"/>
</dbReference>
<keyword evidence="2" id="KW-0812">Transmembrane</keyword>
<dbReference type="RefSeq" id="WP_179277437.1">
    <property type="nucleotide sequence ID" value="NZ_BOMU01000117.1"/>
</dbReference>
<organism evidence="4 5">
    <name type="scientific">Actinoplanes regularis</name>
    <dbReference type="NCBI Taxonomy" id="52697"/>
    <lineage>
        <taxon>Bacteria</taxon>
        <taxon>Bacillati</taxon>
        <taxon>Actinomycetota</taxon>
        <taxon>Actinomycetes</taxon>
        <taxon>Micromonosporales</taxon>
        <taxon>Micromonosporaceae</taxon>
        <taxon>Actinoplanes</taxon>
    </lineage>
</organism>
<name>A0A239H1W2_9ACTN</name>